<keyword evidence="7" id="KW-0813">Transport</keyword>
<protein>
    <submittedName>
        <fullName evidence="9">Biopolymer transport protein ExbD</fullName>
    </submittedName>
</protein>
<evidence type="ECO:0000313" key="10">
    <source>
        <dbReference type="Proteomes" id="UP000245708"/>
    </source>
</evidence>
<keyword evidence="10" id="KW-1185">Reference proteome</keyword>
<evidence type="ECO:0000256" key="6">
    <source>
        <dbReference type="ARBA" id="ARBA00023136"/>
    </source>
</evidence>
<evidence type="ECO:0000256" key="7">
    <source>
        <dbReference type="RuleBase" id="RU003879"/>
    </source>
</evidence>
<dbReference type="GO" id="GO:0005886">
    <property type="term" value="C:plasma membrane"/>
    <property type="evidence" value="ECO:0007669"/>
    <property type="project" value="UniProtKB-SubCell"/>
</dbReference>
<evidence type="ECO:0000256" key="1">
    <source>
        <dbReference type="ARBA" id="ARBA00004162"/>
    </source>
</evidence>
<evidence type="ECO:0000256" key="3">
    <source>
        <dbReference type="ARBA" id="ARBA00022475"/>
    </source>
</evidence>
<sequence>MALAPIPPRRRPDPMIALINIVFLMLVFFLVAAAVAPPLDRGVALVQADRLDGRAPPDAAVILADGTMIYRGAEITSGGYLAARLTETREDTGLRLVPDRDLPAAQLLDIATDLRRAGAAEIWIVTERGLQ</sequence>
<dbReference type="InterPro" id="IPR003400">
    <property type="entry name" value="ExbD"/>
</dbReference>
<keyword evidence="7" id="KW-0653">Protein transport</keyword>
<comment type="subcellular location">
    <subcellularLocation>
        <location evidence="1">Cell membrane</location>
        <topology evidence="1">Single-pass membrane protein</topology>
    </subcellularLocation>
    <subcellularLocation>
        <location evidence="7">Cell membrane</location>
        <topology evidence="7">Single-pass type II membrane protein</topology>
    </subcellularLocation>
</comment>
<dbReference type="AlphaFoldDB" id="A0A316GB82"/>
<evidence type="ECO:0000256" key="4">
    <source>
        <dbReference type="ARBA" id="ARBA00022692"/>
    </source>
</evidence>
<gene>
    <name evidence="9" type="ORF">C7455_110105</name>
</gene>
<reference evidence="9 10" key="1">
    <citation type="submission" date="2018-05" db="EMBL/GenBank/DDBJ databases">
        <title>Genomic Encyclopedia of Type Strains, Phase IV (KMG-IV): sequencing the most valuable type-strain genomes for metagenomic binning, comparative biology and taxonomic classification.</title>
        <authorList>
            <person name="Goeker M."/>
        </authorList>
    </citation>
    <scope>NUCLEOTIDE SEQUENCE [LARGE SCALE GENOMIC DNA]</scope>
    <source>
        <strain evidence="9 10">DSM 16097</strain>
    </source>
</reference>
<feature type="transmembrane region" description="Helical" evidence="8">
    <location>
        <begin position="15"/>
        <end position="36"/>
    </location>
</feature>
<comment type="similarity">
    <text evidence="2 7">Belongs to the ExbD/TolR family.</text>
</comment>
<keyword evidence="5 8" id="KW-1133">Transmembrane helix</keyword>
<name>A0A316GB82_9RHOB</name>
<comment type="caution">
    <text evidence="9">The sequence shown here is derived from an EMBL/GenBank/DDBJ whole genome shotgun (WGS) entry which is preliminary data.</text>
</comment>
<accession>A0A316GB82</accession>
<dbReference type="Proteomes" id="UP000245708">
    <property type="component" value="Unassembled WGS sequence"/>
</dbReference>
<keyword evidence="6 8" id="KW-0472">Membrane</keyword>
<organism evidence="9 10">
    <name type="scientific">Roseicyclus mahoneyensis</name>
    <dbReference type="NCBI Taxonomy" id="164332"/>
    <lineage>
        <taxon>Bacteria</taxon>
        <taxon>Pseudomonadati</taxon>
        <taxon>Pseudomonadota</taxon>
        <taxon>Alphaproteobacteria</taxon>
        <taxon>Rhodobacterales</taxon>
        <taxon>Roseobacteraceae</taxon>
        <taxon>Roseicyclus</taxon>
    </lineage>
</organism>
<dbReference type="Pfam" id="PF02472">
    <property type="entry name" value="ExbD"/>
    <property type="match status" value="1"/>
</dbReference>
<dbReference type="EMBL" id="QGGW01000010">
    <property type="protein sequence ID" value="PWK58164.1"/>
    <property type="molecule type" value="Genomic_DNA"/>
</dbReference>
<keyword evidence="4 7" id="KW-0812">Transmembrane</keyword>
<keyword evidence="3" id="KW-1003">Cell membrane</keyword>
<evidence type="ECO:0000256" key="5">
    <source>
        <dbReference type="ARBA" id="ARBA00022989"/>
    </source>
</evidence>
<evidence type="ECO:0000256" key="8">
    <source>
        <dbReference type="SAM" id="Phobius"/>
    </source>
</evidence>
<dbReference type="GO" id="GO:0015031">
    <property type="term" value="P:protein transport"/>
    <property type="evidence" value="ECO:0007669"/>
    <property type="project" value="UniProtKB-KW"/>
</dbReference>
<evidence type="ECO:0000313" key="9">
    <source>
        <dbReference type="EMBL" id="PWK58164.1"/>
    </source>
</evidence>
<evidence type="ECO:0000256" key="2">
    <source>
        <dbReference type="ARBA" id="ARBA00005811"/>
    </source>
</evidence>
<dbReference type="GO" id="GO:0022857">
    <property type="term" value="F:transmembrane transporter activity"/>
    <property type="evidence" value="ECO:0007669"/>
    <property type="project" value="InterPro"/>
</dbReference>
<dbReference type="OrthoDB" id="8479787at2"/>
<proteinExistence type="inferred from homology"/>